<feature type="domain" description="HAMP" evidence="11">
    <location>
        <begin position="206"/>
        <end position="258"/>
    </location>
</feature>
<evidence type="ECO:0000256" key="2">
    <source>
        <dbReference type="ARBA" id="ARBA00022475"/>
    </source>
</evidence>
<dbReference type="Gene3D" id="1.10.287.950">
    <property type="entry name" value="Methyl-accepting chemotaxis protein"/>
    <property type="match status" value="1"/>
</dbReference>
<dbReference type="SMART" id="SM00283">
    <property type="entry name" value="MA"/>
    <property type="match status" value="1"/>
</dbReference>
<dbReference type="RefSeq" id="WP_176010398.1">
    <property type="nucleotide sequence ID" value="NZ_CP041372.2"/>
</dbReference>
<keyword evidence="3 9" id="KW-0812">Transmembrane</keyword>
<protein>
    <submittedName>
        <fullName evidence="12">Methyl-accepting chemotaxis protein</fullName>
    </submittedName>
</protein>
<evidence type="ECO:0000313" key="13">
    <source>
        <dbReference type="Proteomes" id="UP000318138"/>
    </source>
</evidence>
<dbReference type="EMBL" id="CP041372">
    <property type="protein sequence ID" value="QKS72420.1"/>
    <property type="molecule type" value="Genomic_DNA"/>
</dbReference>
<dbReference type="GO" id="GO:0006935">
    <property type="term" value="P:chemotaxis"/>
    <property type="evidence" value="ECO:0007669"/>
    <property type="project" value="InterPro"/>
</dbReference>
<sequence length="563" mass="61031">MLRKMTILTKFYLVILSVVLLLSGVLMGITFTEVRAGIERFASEKAESDIALASSYIDERFEGPWQIVDNELYKGDTRMNENEELMDTIGDMTNGLITIFQGRQPITTNLIIGGERAVSVEATGEVTEVVLEDGMPYSGQADILGDELSTAYLPITAPDGEILGMLFTATSQEAVNTIISDIVTKVVVAVVIVIAVIATLLVLFTRKIKQRINTLIKQLKLAGAGDLRETEADPYQDEIGEISASFSMTKSQLRELFHEVSHASKQLADSSVHLTMTSEQSAKASEEVANTVEDISKGAIDQAHDTEQGTEQMQELGGLVEQEQRFVALVNEATAEIGKLKDQGLGLVQELVSKTADTDRMSRDVHAMISETSENTERIEKASGMIRAISEQTNLLALNASIEAARAGEAGKGFAVVADEIRKLAEQSNTFSEEITTIIGALSAKTSEAVKTMEQSNQVSAEQSESVAKTTDTFRDVATSIERMRESVGSLSDSGAELLRKKESILSIMENLSAISEENAASTEQMSAAIEEQTASIAEVAESSESLGELAQKLERNVGRFQY</sequence>
<dbReference type="InterPro" id="IPR004089">
    <property type="entry name" value="MCPsignal_dom"/>
</dbReference>
<dbReference type="PRINTS" id="PR00260">
    <property type="entry name" value="CHEMTRNSDUCR"/>
</dbReference>
<comment type="subcellular location">
    <subcellularLocation>
        <location evidence="1">Cell membrane</location>
        <topology evidence="1">Multi-pass membrane protein</topology>
    </subcellularLocation>
</comment>
<reference evidence="13" key="1">
    <citation type="submission" date="2019-07" db="EMBL/GenBank/DDBJ databases">
        <title>Bacillus alkalisoli sp. nov. isolated from saline soil.</title>
        <authorList>
            <person name="Sun J.-Q."/>
            <person name="Xu L."/>
        </authorList>
    </citation>
    <scope>NUCLEOTIDE SEQUENCE [LARGE SCALE GENOMIC DNA]</scope>
    <source>
        <strain evidence="13">M4U3P1</strain>
    </source>
</reference>
<dbReference type="Proteomes" id="UP000318138">
    <property type="component" value="Chromosome"/>
</dbReference>
<keyword evidence="13" id="KW-1185">Reference proteome</keyword>
<evidence type="ECO:0000256" key="4">
    <source>
        <dbReference type="ARBA" id="ARBA00022989"/>
    </source>
</evidence>
<evidence type="ECO:0000256" key="9">
    <source>
        <dbReference type="SAM" id="Phobius"/>
    </source>
</evidence>
<evidence type="ECO:0000256" key="7">
    <source>
        <dbReference type="ARBA" id="ARBA00029447"/>
    </source>
</evidence>
<dbReference type="PANTHER" id="PTHR32089:SF112">
    <property type="entry name" value="LYSOZYME-LIKE PROTEIN-RELATED"/>
    <property type="match status" value="1"/>
</dbReference>
<name>A0A859FHY5_9BACI</name>
<keyword evidence="4 9" id="KW-1133">Transmembrane helix</keyword>
<keyword evidence="5 9" id="KW-0472">Membrane</keyword>
<keyword evidence="6 8" id="KW-0807">Transducer</keyword>
<dbReference type="Pfam" id="PF00015">
    <property type="entry name" value="MCPsignal"/>
    <property type="match status" value="1"/>
</dbReference>
<dbReference type="PANTHER" id="PTHR32089">
    <property type="entry name" value="METHYL-ACCEPTING CHEMOTAXIS PROTEIN MCPB"/>
    <property type="match status" value="1"/>
</dbReference>
<comment type="similarity">
    <text evidence="7">Belongs to the methyl-accepting chemotaxis (MCP) protein family.</text>
</comment>
<feature type="transmembrane region" description="Helical" evidence="9">
    <location>
        <begin position="182"/>
        <end position="204"/>
    </location>
</feature>
<dbReference type="GO" id="GO:0007165">
    <property type="term" value="P:signal transduction"/>
    <property type="evidence" value="ECO:0007669"/>
    <property type="project" value="UniProtKB-KW"/>
</dbReference>
<keyword evidence="2" id="KW-1003">Cell membrane</keyword>
<dbReference type="InterPro" id="IPR004090">
    <property type="entry name" value="Chemotax_Me-accpt_rcpt"/>
</dbReference>
<evidence type="ECO:0000259" key="11">
    <source>
        <dbReference type="PROSITE" id="PS50885"/>
    </source>
</evidence>
<dbReference type="SUPFAM" id="SSF58104">
    <property type="entry name" value="Methyl-accepting chemotaxis protein (MCP) signaling domain"/>
    <property type="match status" value="1"/>
</dbReference>
<gene>
    <name evidence="12" type="ORF">FLK61_37980</name>
</gene>
<evidence type="ECO:0000256" key="1">
    <source>
        <dbReference type="ARBA" id="ARBA00004651"/>
    </source>
</evidence>
<dbReference type="PROSITE" id="PS50885">
    <property type="entry name" value="HAMP"/>
    <property type="match status" value="1"/>
</dbReference>
<dbReference type="GO" id="GO:0004888">
    <property type="term" value="F:transmembrane signaling receptor activity"/>
    <property type="evidence" value="ECO:0007669"/>
    <property type="project" value="InterPro"/>
</dbReference>
<evidence type="ECO:0000313" key="12">
    <source>
        <dbReference type="EMBL" id="QKS72420.1"/>
    </source>
</evidence>
<organism evidence="12 13">
    <name type="scientific">Paenalkalicoccus suaedae</name>
    <dbReference type="NCBI Taxonomy" id="2592382"/>
    <lineage>
        <taxon>Bacteria</taxon>
        <taxon>Bacillati</taxon>
        <taxon>Bacillota</taxon>
        <taxon>Bacilli</taxon>
        <taxon>Bacillales</taxon>
        <taxon>Bacillaceae</taxon>
        <taxon>Paenalkalicoccus</taxon>
    </lineage>
</organism>
<evidence type="ECO:0000256" key="6">
    <source>
        <dbReference type="ARBA" id="ARBA00023224"/>
    </source>
</evidence>
<dbReference type="Pfam" id="PF17202">
    <property type="entry name" value="sCache_3_3"/>
    <property type="match status" value="1"/>
</dbReference>
<dbReference type="InterPro" id="IPR033463">
    <property type="entry name" value="sCache_3"/>
</dbReference>
<accession>A0A859FHY5</accession>
<proteinExistence type="inferred from homology"/>
<evidence type="ECO:0000259" key="10">
    <source>
        <dbReference type="PROSITE" id="PS50111"/>
    </source>
</evidence>
<dbReference type="PROSITE" id="PS50111">
    <property type="entry name" value="CHEMOTAXIS_TRANSDUC_2"/>
    <property type="match status" value="1"/>
</dbReference>
<dbReference type="GO" id="GO:0005886">
    <property type="term" value="C:plasma membrane"/>
    <property type="evidence" value="ECO:0007669"/>
    <property type="project" value="UniProtKB-SubCell"/>
</dbReference>
<evidence type="ECO:0000256" key="8">
    <source>
        <dbReference type="PROSITE-ProRule" id="PRU00284"/>
    </source>
</evidence>
<evidence type="ECO:0000256" key="5">
    <source>
        <dbReference type="ARBA" id="ARBA00023136"/>
    </source>
</evidence>
<dbReference type="KEGG" id="psua:FLK61_37980"/>
<feature type="domain" description="Methyl-accepting transducer" evidence="10">
    <location>
        <begin position="277"/>
        <end position="534"/>
    </location>
</feature>
<evidence type="ECO:0000256" key="3">
    <source>
        <dbReference type="ARBA" id="ARBA00022692"/>
    </source>
</evidence>
<dbReference type="AlphaFoldDB" id="A0A859FHY5"/>
<dbReference type="InterPro" id="IPR003660">
    <property type="entry name" value="HAMP_dom"/>
</dbReference>